<dbReference type="Proteomes" id="UP001156706">
    <property type="component" value="Unassembled WGS sequence"/>
</dbReference>
<dbReference type="InterPro" id="IPR035482">
    <property type="entry name" value="SIS_PGI_2"/>
</dbReference>
<dbReference type="CDD" id="cd05015">
    <property type="entry name" value="SIS_PGI_1"/>
    <property type="match status" value="1"/>
</dbReference>
<sequence>MTALTNLPAWQHMLAHAQRLKAMDLRQALAQDPARAERYSIKQCGILLDYAKNRIDDAALASLFELARTTGVEQKRAAMLAGGRINATEGRAVLHTALRAPRHAHIELDGENIVPAVHAVLDRMSDFAERVRSGAWRGHDGQAITDIVNIGIGGSDLGPYMACEALKDFGAAHLRLHFVSTVDGWQLNHVLGRLNPATTLFIVASKTFTTQETLTNARAARAWLVAALGTDAAVARHFVAVSTNADAVRQFGIDTDNMFGFWDWVGGRYSLWSAIGLPILLFIGPEHFRALLAGAHAMDQHFANAPLEQNLPAILALLGVFYINGMGASTQLVSPYNQPLHRLPAYLQQLDMESNGKAVRLDGGKVDYHTGPVIWGEPGINGQHAYYQLLHQGTELIPADFIASLENPASSPEHNLILLANFLAQTEALMRGKNEAEVRAELFAQGLAGDALEALVPHKVFSGNRPTNTLLLDRLDPASLGSLVALYEHKVFVQGVVWGINSYDQWGVELGKQLARTVEAELKSGAPALAHDASTNRLIDYVRRALNP</sequence>
<evidence type="ECO:0000256" key="6">
    <source>
        <dbReference type="ARBA" id="ARBA00029321"/>
    </source>
</evidence>
<accession>A0ABQ5YGH8</accession>
<dbReference type="PROSITE" id="PS00174">
    <property type="entry name" value="P_GLUCOSE_ISOMERASE_2"/>
    <property type="match status" value="1"/>
</dbReference>
<feature type="active site" description="Proton donor" evidence="7">
    <location>
        <position position="353"/>
    </location>
</feature>
<dbReference type="InterPro" id="IPR046348">
    <property type="entry name" value="SIS_dom_sf"/>
</dbReference>
<dbReference type="InterPro" id="IPR035476">
    <property type="entry name" value="SIS_PGI_1"/>
</dbReference>
<dbReference type="PRINTS" id="PR00662">
    <property type="entry name" value="G6PISOMERASE"/>
</dbReference>
<dbReference type="PROSITE" id="PS00765">
    <property type="entry name" value="P_GLUCOSE_ISOMERASE_1"/>
    <property type="match status" value="1"/>
</dbReference>
<keyword evidence="4 7" id="KW-0324">Glycolysis</keyword>
<evidence type="ECO:0000256" key="2">
    <source>
        <dbReference type="ARBA" id="ARBA00006604"/>
    </source>
</evidence>
<dbReference type="InterPro" id="IPR023096">
    <property type="entry name" value="G6P_Isomerase_C"/>
</dbReference>
<dbReference type="EC" id="5.3.1.9" evidence="7"/>
<comment type="similarity">
    <text evidence="2 7 8">Belongs to the GPI family.</text>
</comment>
<dbReference type="PANTHER" id="PTHR11469">
    <property type="entry name" value="GLUCOSE-6-PHOSPHATE ISOMERASE"/>
    <property type="match status" value="1"/>
</dbReference>
<dbReference type="InterPro" id="IPR001672">
    <property type="entry name" value="G6P_Isomerase"/>
</dbReference>
<reference evidence="10" key="1">
    <citation type="journal article" date="2019" name="Int. J. Syst. Evol. Microbiol.">
        <title>The Global Catalogue of Microorganisms (GCM) 10K type strain sequencing project: providing services to taxonomists for standard genome sequencing and annotation.</title>
        <authorList>
            <consortium name="The Broad Institute Genomics Platform"/>
            <consortium name="The Broad Institute Genome Sequencing Center for Infectious Disease"/>
            <person name="Wu L."/>
            <person name="Ma J."/>
        </authorList>
    </citation>
    <scope>NUCLEOTIDE SEQUENCE [LARGE SCALE GENOMIC DNA]</scope>
    <source>
        <strain evidence="10">NBRC 110044</strain>
    </source>
</reference>
<dbReference type="SUPFAM" id="SSF53697">
    <property type="entry name" value="SIS domain"/>
    <property type="match status" value="1"/>
</dbReference>
<dbReference type="NCBIfam" id="NF001211">
    <property type="entry name" value="PRK00179.1"/>
    <property type="match status" value="1"/>
</dbReference>
<evidence type="ECO:0000256" key="8">
    <source>
        <dbReference type="RuleBase" id="RU000612"/>
    </source>
</evidence>
<evidence type="ECO:0000256" key="3">
    <source>
        <dbReference type="ARBA" id="ARBA00022432"/>
    </source>
</evidence>
<evidence type="ECO:0000313" key="9">
    <source>
        <dbReference type="EMBL" id="GLR12788.1"/>
    </source>
</evidence>
<comment type="pathway">
    <text evidence="7">Carbohydrate biosynthesis; gluconeogenesis.</text>
</comment>
<evidence type="ECO:0000256" key="7">
    <source>
        <dbReference type="HAMAP-Rule" id="MF_00473"/>
    </source>
</evidence>
<dbReference type="Pfam" id="PF00342">
    <property type="entry name" value="PGI"/>
    <property type="match status" value="1"/>
</dbReference>
<gene>
    <name evidence="9" type="primary">pgi1</name>
    <name evidence="7" type="synonym">pgi</name>
    <name evidence="9" type="ORF">GCM10007907_15780</name>
</gene>
<feature type="active site" evidence="7">
    <location>
        <position position="384"/>
    </location>
</feature>
<keyword evidence="10" id="KW-1185">Reference proteome</keyword>
<dbReference type="InterPro" id="IPR018189">
    <property type="entry name" value="Phosphoglucose_isomerase_CS"/>
</dbReference>
<keyword evidence="7" id="KW-0963">Cytoplasm</keyword>
<keyword evidence="5 7" id="KW-0413">Isomerase</keyword>
<proteinExistence type="inferred from homology"/>
<organism evidence="9 10">
    <name type="scientific">Chitinimonas prasina</name>
    <dbReference type="NCBI Taxonomy" id="1434937"/>
    <lineage>
        <taxon>Bacteria</taxon>
        <taxon>Pseudomonadati</taxon>
        <taxon>Pseudomonadota</taxon>
        <taxon>Betaproteobacteria</taxon>
        <taxon>Neisseriales</taxon>
        <taxon>Chitinibacteraceae</taxon>
        <taxon>Chitinimonas</taxon>
    </lineage>
</organism>
<dbReference type="RefSeq" id="WP_284195922.1">
    <property type="nucleotide sequence ID" value="NZ_BSOG01000002.1"/>
</dbReference>
<comment type="caution">
    <text evidence="9">The sequence shown here is derived from an EMBL/GenBank/DDBJ whole genome shotgun (WGS) entry which is preliminary data.</text>
</comment>
<dbReference type="Gene3D" id="1.10.1390.10">
    <property type="match status" value="1"/>
</dbReference>
<dbReference type="PANTHER" id="PTHR11469:SF1">
    <property type="entry name" value="GLUCOSE-6-PHOSPHATE ISOMERASE"/>
    <property type="match status" value="1"/>
</dbReference>
<keyword evidence="3 7" id="KW-0312">Gluconeogenesis</keyword>
<evidence type="ECO:0000256" key="4">
    <source>
        <dbReference type="ARBA" id="ARBA00023152"/>
    </source>
</evidence>
<dbReference type="EMBL" id="BSOG01000002">
    <property type="protein sequence ID" value="GLR12788.1"/>
    <property type="molecule type" value="Genomic_DNA"/>
</dbReference>
<evidence type="ECO:0000256" key="5">
    <source>
        <dbReference type="ARBA" id="ARBA00023235"/>
    </source>
</evidence>
<feature type="active site" evidence="7">
    <location>
        <position position="512"/>
    </location>
</feature>
<dbReference type="CDD" id="cd05016">
    <property type="entry name" value="SIS_PGI_2"/>
    <property type="match status" value="1"/>
</dbReference>
<comment type="catalytic activity">
    <reaction evidence="6 7 8">
        <text>alpha-D-glucose 6-phosphate = beta-D-fructose 6-phosphate</text>
        <dbReference type="Rhea" id="RHEA:11816"/>
        <dbReference type="ChEBI" id="CHEBI:57634"/>
        <dbReference type="ChEBI" id="CHEBI:58225"/>
        <dbReference type="EC" id="5.3.1.9"/>
    </reaction>
</comment>
<dbReference type="Gene3D" id="3.40.50.10490">
    <property type="entry name" value="Glucose-6-phosphate isomerase like protein, domain 1"/>
    <property type="match status" value="2"/>
</dbReference>
<evidence type="ECO:0000313" key="10">
    <source>
        <dbReference type="Proteomes" id="UP001156706"/>
    </source>
</evidence>
<dbReference type="GO" id="GO:0016853">
    <property type="term" value="F:isomerase activity"/>
    <property type="evidence" value="ECO:0007669"/>
    <property type="project" value="UniProtKB-KW"/>
</dbReference>
<comment type="function">
    <text evidence="7">Catalyzes the reversible isomerization of glucose-6-phosphate to fructose-6-phosphate.</text>
</comment>
<name>A0ABQ5YGH8_9NEIS</name>
<dbReference type="HAMAP" id="MF_00473">
    <property type="entry name" value="G6P_isomerase"/>
    <property type="match status" value="1"/>
</dbReference>
<evidence type="ECO:0000256" key="1">
    <source>
        <dbReference type="ARBA" id="ARBA00004926"/>
    </source>
</evidence>
<protein>
    <recommendedName>
        <fullName evidence="7">Glucose-6-phosphate isomerase</fullName>
        <shortName evidence="7">GPI</shortName>
        <ecNumber evidence="7">5.3.1.9</ecNumber>
    </recommendedName>
    <alternativeName>
        <fullName evidence="7">Phosphoglucose isomerase</fullName>
        <shortName evidence="7">PGI</shortName>
    </alternativeName>
    <alternativeName>
        <fullName evidence="7">Phosphohexose isomerase</fullName>
        <shortName evidence="7">PHI</shortName>
    </alternativeName>
</protein>
<comment type="pathway">
    <text evidence="1 7 8">Carbohydrate degradation; glycolysis; D-glyceraldehyde 3-phosphate and glycerone phosphate from D-glucose: step 2/4.</text>
</comment>
<dbReference type="PROSITE" id="PS51463">
    <property type="entry name" value="P_GLUCOSE_ISOMERASE_3"/>
    <property type="match status" value="1"/>
</dbReference>
<comment type="subcellular location">
    <subcellularLocation>
        <location evidence="7">Cytoplasm</location>
    </subcellularLocation>
</comment>